<name>U1N9A1_9EURY</name>
<dbReference type="AlphaFoldDB" id="U1N9A1"/>
<reference evidence="1 2" key="1">
    <citation type="journal article" date="2013" name="PLoS ONE">
        <title>Assembly-driven community genomics of a hypersaline microbial ecosystem.</title>
        <authorList>
            <person name="Podell S."/>
            <person name="Ugalde J.A."/>
            <person name="Narasingarao P."/>
            <person name="Banfield J.F."/>
            <person name="Heidelberg K.B."/>
            <person name="Allen E.E."/>
        </authorList>
    </citation>
    <scope>NUCLEOTIDE SEQUENCE [LARGE SCALE GENOMIC DNA]</scope>
    <source>
        <strain evidence="2">J07HQW1</strain>
    </source>
</reference>
<proteinExistence type="predicted"/>
<dbReference type="Proteomes" id="UP000030649">
    <property type="component" value="Unassembled WGS sequence"/>
</dbReference>
<evidence type="ECO:0000313" key="2">
    <source>
        <dbReference type="Proteomes" id="UP000030649"/>
    </source>
</evidence>
<gene>
    <name evidence="1" type="ORF">J07HQW1_03396</name>
</gene>
<organism evidence="1 2">
    <name type="scientific">Haloquadratum walsbyi J07HQW1</name>
    <dbReference type="NCBI Taxonomy" id="1238424"/>
    <lineage>
        <taxon>Archaea</taxon>
        <taxon>Methanobacteriati</taxon>
        <taxon>Methanobacteriota</taxon>
        <taxon>Stenosarchaea group</taxon>
        <taxon>Halobacteria</taxon>
        <taxon>Halobacteriales</taxon>
        <taxon>Haloferacaceae</taxon>
        <taxon>Haloquadratum</taxon>
    </lineage>
</organism>
<dbReference type="HOGENOM" id="CLU_2930169_0_0_2"/>
<dbReference type="EMBL" id="KE356560">
    <property type="protein sequence ID" value="ERG93335.1"/>
    <property type="molecule type" value="Genomic_DNA"/>
</dbReference>
<protein>
    <submittedName>
        <fullName evidence="1">Uncharacterized protein</fullName>
    </submittedName>
</protein>
<sequence>MQGESETSVGFTLGIKPRGTCLELFVEQAHCHGLSVVDTRRHSGKRISIQTLARVSNDYV</sequence>
<accession>U1N9A1</accession>
<evidence type="ECO:0000313" key="1">
    <source>
        <dbReference type="EMBL" id="ERG93335.1"/>
    </source>
</evidence>